<proteinExistence type="predicted"/>
<feature type="transmembrane region" description="Helical" evidence="1">
    <location>
        <begin position="12"/>
        <end position="30"/>
    </location>
</feature>
<dbReference type="Pfam" id="PF05050">
    <property type="entry name" value="Methyltransf_21"/>
    <property type="match status" value="1"/>
</dbReference>
<dbReference type="SUPFAM" id="SSF53335">
    <property type="entry name" value="S-adenosyl-L-methionine-dependent methyltransferases"/>
    <property type="match status" value="1"/>
</dbReference>
<keyword evidence="4" id="KW-1185">Reference proteome</keyword>
<gene>
    <name evidence="3" type="ORF">GCM10023183_19950</name>
</gene>
<dbReference type="InterPro" id="IPR006342">
    <property type="entry name" value="FkbM_mtfrase"/>
</dbReference>
<dbReference type="Gene3D" id="3.40.50.150">
    <property type="entry name" value="Vaccinia Virus protein VP39"/>
    <property type="match status" value="1"/>
</dbReference>
<keyword evidence="1" id="KW-0472">Membrane</keyword>
<feature type="domain" description="Methyltransferase FkbM" evidence="2">
    <location>
        <begin position="98"/>
        <end position="249"/>
    </location>
</feature>
<evidence type="ECO:0000259" key="2">
    <source>
        <dbReference type="Pfam" id="PF05050"/>
    </source>
</evidence>
<organism evidence="3 4">
    <name type="scientific">Nibribacter koreensis</name>
    <dbReference type="NCBI Taxonomy" id="1084519"/>
    <lineage>
        <taxon>Bacteria</taxon>
        <taxon>Pseudomonadati</taxon>
        <taxon>Bacteroidota</taxon>
        <taxon>Cytophagia</taxon>
        <taxon>Cytophagales</taxon>
        <taxon>Hymenobacteraceae</taxon>
        <taxon>Nibribacter</taxon>
    </lineage>
</organism>
<evidence type="ECO:0000313" key="3">
    <source>
        <dbReference type="EMBL" id="GAA4305596.1"/>
    </source>
</evidence>
<name>A0ABP8FK07_9BACT</name>
<dbReference type="Proteomes" id="UP001501844">
    <property type="component" value="Unassembled WGS sequence"/>
</dbReference>
<comment type="caution">
    <text evidence="3">The sequence shown here is derived from an EMBL/GenBank/DDBJ whole genome shotgun (WGS) entry which is preliminary data.</text>
</comment>
<evidence type="ECO:0000256" key="1">
    <source>
        <dbReference type="SAM" id="Phobius"/>
    </source>
</evidence>
<dbReference type="PANTHER" id="PTHR34203:SF15">
    <property type="entry name" value="SLL1173 PROTEIN"/>
    <property type="match status" value="1"/>
</dbReference>
<sequence>MKLLRHYLKVYGLILSTGPACGTWAVLWAYTKLIGQAHWVAKFGGGTKETNTLVLFGKRVYFPSYVFLLHQFEEIFVLDAYRSEILGKKTLIIDGGSHLGMSVLYFITAYPESKVLSFEPDAKAFQLLQQFVRHNHLSQVTLVNAALAGTTGKLTFFTHADASGKLDAGAYTTSTATVPVTVPAQTLSTYLTEPVALLKLDIEGAEVEVIQELIASQKIAMVQEIVLEFHTEIHPSPENLVTLLANAGFTAKRKDALALYETDASDFLLHFTRK</sequence>
<dbReference type="InterPro" id="IPR029063">
    <property type="entry name" value="SAM-dependent_MTases_sf"/>
</dbReference>
<keyword evidence="1" id="KW-1133">Transmembrane helix</keyword>
<evidence type="ECO:0000313" key="4">
    <source>
        <dbReference type="Proteomes" id="UP001501844"/>
    </source>
</evidence>
<dbReference type="PANTHER" id="PTHR34203">
    <property type="entry name" value="METHYLTRANSFERASE, FKBM FAMILY PROTEIN"/>
    <property type="match status" value="1"/>
</dbReference>
<reference evidence="4" key="1">
    <citation type="journal article" date="2019" name="Int. J. Syst. Evol. Microbiol.">
        <title>The Global Catalogue of Microorganisms (GCM) 10K type strain sequencing project: providing services to taxonomists for standard genome sequencing and annotation.</title>
        <authorList>
            <consortium name="The Broad Institute Genomics Platform"/>
            <consortium name="The Broad Institute Genome Sequencing Center for Infectious Disease"/>
            <person name="Wu L."/>
            <person name="Ma J."/>
        </authorList>
    </citation>
    <scope>NUCLEOTIDE SEQUENCE [LARGE SCALE GENOMIC DNA]</scope>
    <source>
        <strain evidence="4">JCM 17917</strain>
    </source>
</reference>
<dbReference type="EMBL" id="BAABGX010000002">
    <property type="protein sequence ID" value="GAA4305596.1"/>
    <property type="molecule type" value="Genomic_DNA"/>
</dbReference>
<accession>A0ABP8FK07</accession>
<dbReference type="InterPro" id="IPR052514">
    <property type="entry name" value="SAM-dependent_MTase"/>
</dbReference>
<keyword evidence="1" id="KW-0812">Transmembrane</keyword>
<protein>
    <recommendedName>
        <fullName evidence="2">Methyltransferase FkbM domain-containing protein</fullName>
    </recommendedName>
</protein>
<dbReference type="NCBIfam" id="TIGR01444">
    <property type="entry name" value="fkbM_fam"/>
    <property type="match status" value="1"/>
</dbReference>
<dbReference type="RefSeq" id="WP_345165313.1">
    <property type="nucleotide sequence ID" value="NZ_BAABGX010000002.1"/>
</dbReference>